<feature type="domain" description="WCX" evidence="3">
    <location>
        <begin position="230"/>
        <end position="305"/>
    </location>
</feature>
<evidence type="ECO:0000259" key="2">
    <source>
        <dbReference type="Pfam" id="PF13280"/>
    </source>
</evidence>
<name>A0ABN7RUB6_THEXY</name>
<reference evidence="4 5" key="1">
    <citation type="submission" date="2021-04" db="EMBL/GenBank/DDBJ databases">
        <authorList>
            <person name="Rakotoarivonina H."/>
        </authorList>
    </citation>
    <scope>NUCLEOTIDE SEQUENCE [LARGE SCALE GENOMIC DNA]</scope>
    <source>
        <strain evidence="4 5">XE</strain>
    </source>
</reference>
<dbReference type="Gene3D" id="1.10.10.10">
    <property type="entry name" value="Winged helix-like DNA-binding domain superfamily/Winged helix DNA-binding domain"/>
    <property type="match status" value="1"/>
</dbReference>
<gene>
    <name evidence="4" type="primary">txxe 1050-yobV3</name>
    <name evidence="4" type="ORF">TXXE_05705</name>
</gene>
<proteinExistence type="predicted"/>
<dbReference type="PROSITE" id="PS52050">
    <property type="entry name" value="WYL"/>
    <property type="match status" value="1"/>
</dbReference>
<dbReference type="InterPro" id="IPR036390">
    <property type="entry name" value="WH_DNA-bd_sf"/>
</dbReference>
<dbReference type="InterPro" id="IPR013196">
    <property type="entry name" value="HTH_11"/>
</dbReference>
<accession>A0ABN7RUB6</accession>
<evidence type="ECO:0000259" key="3">
    <source>
        <dbReference type="Pfam" id="PF25583"/>
    </source>
</evidence>
<dbReference type="PIRSF" id="PIRSF016838">
    <property type="entry name" value="PafC"/>
    <property type="match status" value="1"/>
</dbReference>
<keyword evidence="5" id="KW-1185">Reference proteome</keyword>
<dbReference type="InterPro" id="IPR051534">
    <property type="entry name" value="CBASS_pafABC_assoc_protein"/>
</dbReference>
<evidence type="ECO:0000313" key="5">
    <source>
        <dbReference type="Proteomes" id="UP000681526"/>
    </source>
</evidence>
<sequence length="329" mass="38055">MRRMDRLVAILIALQQRPETAQSLADKFEVSRRTILRDMQALAEMGVPIWAEPGPAGGFRLMEGYRLPPLQLDSQEALTLLFALRALTRLADTPFRQARWTVIDKIRAVLPKPMLEAIEPVLDRVEIEVPERKVKTPHLSELMEHAAASRWIRADYRSASSRRWLELLPRRIFAAHGFWYCEAYSAFHGETRTFRVDRMMSIKAIDGPSLNPPRTSRDDAEVRAPAAPFVRIVARLTYRGALLAEQDEHIGERVRQIADDEWEVDFDCPAEEWHWAVRFFYTLGPDAEVMEPERLRREIAGMARQVCERYERHAGRDGHRAGRQEFDGE</sequence>
<feature type="domain" description="WYL" evidence="2">
    <location>
        <begin position="138"/>
        <end position="203"/>
    </location>
</feature>
<protein>
    <submittedName>
        <fullName evidence="4">Uncharacterized HTH-type transcriptional regulator yobV</fullName>
    </submittedName>
</protein>
<feature type="domain" description="Helix-turn-helix type 11" evidence="1">
    <location>
        <begin position="7"/>
        <end position="58"/>
    </location>
</feature>
<dbReference type="PANTHER" id="PTHR34580:SF1">
    <property type="entry name" value="PROTEIN PAFC"/>
    <property type="match status" value="1"/>
</dbReference>
<dbReference type="InterPro" id="IPR028349">
    <property type="entry name" value="PafC-like"/>
</dbReference>
<dbReference type="InterPro" id="IPR026881">
    <property type="entry name" value="WYL_dom"/>
</dbReference>
<dbReference type="SUPFAM" id="SSF46785">
    <property type="entry name" value="Winged helix' DNA-binding domain"/>
    <property type="match status" value="1"/>
</dbReference>
<dbReference type="Proteomes" id="UP000681526">
    <property type="component" value="Unassembled WGS sequence"/>
</dbReference>
<dbReference type="Pfam" id="PF08279">
    <property type="entry name" value="HTH_11"/>
    <property type="match status" value="1"/>
</dbReference>
<evidence type="ECO:0000259" key="1">
    <source>
        <dbReference type="Pfam" id="PF08279"/>
    </source>
</evidence>
<dbReference type="Pfam" id="PF25583">
    <property type="entry name" value="WCX"/>
    <property type="match status" value="1"/>
</dbReference>
<evidence type="ECO:0000313" key="4">
    <source>
        <dbReference type="EMBL" id="CAG5081993.1"/>
    </source>
</evidence>
<dbReference type="InterPro" id="IPR036388">
    <property type="entry name" value="WH-like_DNA-bd_sf"/>
</dbReference>
<dbReference type="PANTHER" id="PTHR34580">
    <property type="match status" value="1"/>
</dbReference>
<dbReference type="InterPro" id="IPR057727">
    <property type="entry name" value="WCX_dom"/>
</dbReference>
<dbReference type="Pfam" id="PF13280">
    <property type="entry name" value="WYL"/>
    <property type="match status" value="1"/>
</dbReference>
<comment type="caution">
    <text evidence="4">The sequence shown here is derived from an EMBL/GenBank/DDBJ whole genome shotgun (WGS) entry which is preliminary data.</text>
</comment>
<dbReference type="EMBL" id="CAJRAY010000024">
    <property type="protein sequence ID" value="CAG5081993.1"/>
    <property type="molecule type" value="Genomic_DNA"/>
</dbReference>
<organism evidence="4 5">
    <name type="scientific">Thermobacillus xylanilyticus</name>
    <dbReference type="NCBI Taxonomy" id="76633"/>
    <lineage>
        <taxon>Bacteria</taxon>
        <taxon>Bacillati</taxon>
        <taxon>Bacillota</taxon>
        <taxon>Bacilli</taxon>
        <taxon>Bacillales</taxon>
        <taxon>Paenibacillaceae</taxon>
        <taxon>Thermobacillus</taxon>
    </lineage>
</organism>